<evidence type="ECO:0000313" key="1">
    <source>
        <dbReference type="EMBL" id="MBI5250372.1"/>
    </source>
</evidence>
<comment type="caution">
    <text evidence="1">The sequence shown here is derived from an EMBL/GenBank/DDBJ whole genome shotgun (WGS) entry which is preliminary data.</text>
</comment>
<dbReference type="Pfam" id="PF13671">
    <property type="entry name" value="AAA_33"/>
    <property type="match status" value="1"/>
</dbReference>
<dbReference type="AlphaFoldDB" id="A0A9D6V7B8"/>
<proteinExistence type="predicted"/>
<dbReference type="InterPro" id="IPR017101">
    <property type="entry name" value="P-loop_ATP/GTP-bd_All4644_prd"/>
</dbReference>
<evidence type="ECO:0000313" key="2">
    <source>
        <dbReference type="Proteomes" id="UP000807825"/>
    </source>
</evidence>
<dbReference type="PIRSF" id="PIRSF037081">
    <property type="entry name" value="P-loop_All4644_prd"/>
    <property type="match status" value="1"/>
</dbReference>
<gene>
    <name evidence="1" type="ORF">HY912_12830</name>
</gene>
<dbReference type="GO" id="GO:0003690">
    <property type="term" value="F:double-stranded DNA binding"/>
    <property type="evidence" value="ECO:0007669"/>
    <property type="project" value="TreeGrafter"/>
</dbReference>
<protein>
    <submittedName>
        <fullName evidence="1">AAA family ATPase</fullName>
    </submittedName>
</protein>
<sequence length="156" mass="17955">MELVLLIGVQASGKSTFFKKRFVDTHVRINLDMLRTRSRERILFEACIQAKQPMVVDNTNPTEKDRARYITPAKKAGFKITGYYFQTAIQESIKRNRLRPYSQIIPIKGIAATCNRLELPNFQEGFDELYRVILLGRGKFGVKRSVESDTDAHSKK</sequence>
<dbReference type="PANTHER" id="PTHR12083:SF9">
    <property type="entry name" value="BIFUNCTIONAL POLYNUCLEOTIDE PHOSPHATASE_KINASE"/>
    <property type="match status" value="1"/>
</dbReference>
<dbReference type="Proteomes" id="UP000807825">
    <property type="component" value="Unassembled WGS sequence"/>
</dbReference>
<dbReference type="GO" id="GO:0006281">
    <property type="term" value="P:DNA repair"/>
    <property type="evidence" value="ECO:0007669"/>
    <property type="project" value="TreeGrafter"/>
</dbReference>
<reference evidence="1" key="1">
    <citation type="submission" date="2020-07" db="EMBL/GenBank/DDBJ databases">
        <title>Huge and variable diversity of episymbiotic CPR bacteria and DPANN archaea in groundwater ecosystems.</title>
        <authorList>
            <person name="He C.Y."/>
            <person name="Keren R."/>
            <person name="Whittaker M."/>
            <person name="Farag I.F."/>
            <person name="Doudna J."/>
            <person name="Cate J.H.D."/>
            <person name="Banfield J.F."/>
        </authorList>
    </citation>
    <scope>NUCLEOTIDE SEQUENCE</scope>
    <source>
        <strain evidence="1">NC_groundwater_1664_Pr3_B-0.1um_52_9</strain>
    </source>
</reference>
<accession>A0A9D6V7B8</accession>
<name>A0A9D6V7B8_9BACT</name>
<dbReference type="GO" id="GO:0046404">
    <property type="term" value="F:ATP-dependent polydeoxyribonucleotide 5'-hydroxyl-kinase activity"/>
    <property type="evidence" value="ECO:0007669"/>
    <property type="project" value="TreeGrafter"/>
</dbReference>
<dbReference type="GO" id="GO:0046403">
    <property type="term" value="F:polynucleotide 3'-phosphatase activity"/>
    <property type="evidence" value="ECO:0007669"/>
    <property type="project" value="TreeGrafter"/>
</dbReference>
<dbReference type="PANTHER" id="PTHR12083">
    <property type="entry name" value="BIFUNCTIONAL POLYNUCLEOTIDE PHOSPHATASE/KINASE"/>
    <property type="match status" value="1"/>
</dbReference>
<dbReference type="Gene3D" id="3.40.50.300">
    <property type="entry name" value="P-loop containing nucleotide triphosphate hydrolases"/>
    <property type="match status" value="1"/>
</dbReference>
<dbReference type="InterPro" id="IPR027417">
    <property type="entry name" value="P-loop_NTPase"/>
</dbReference>
<dbReference type="SUPFAM" id="SSF52540">
    <property type="entry name" value="P-loop containing nucleoside triphosphate hydrolases"/>
    <property type="match status" value="1"/>
</dbReference>
<organism evidence="1 2">
    <name type="scientific">Desulfomonile tiedjei</name>
    <dbReference type="NCBI Taxonomy" id="2358"/>
    <lineage>
        <taxon>Bacteria</taxon>
        <taxon>Pseudomonadati</taxon>
        <taxon>Thermodesulfobacteriota</taxon>
        <taxon>Desulfomonilia</taxon>
        <taxon>Desulfomonilales</taxon>
        <taxon>Desulfomonilaceae</taxon>
        <taxon>Desulfomonile</taxon>
    </lineage>
</organism>
<dbReference type="EMBL" id="JACRDE010000338">
    <property type="protein sequence ID" value="MBI5250372.1"/>
    <property type="molecule type" value="Genomic_DNA"/>
</dbReference>